<proteinExistence type="predicted"/>
<dbReference type="OrthoDB" id="22566at10239"/>
<accession>Q461X6</accession>
<evidence type="ECO:0000313" key="4">
    <source>
        <dbReference type="Proteomes" id="UP000207582"/>
    </source>
</evidence>
<dbReference type="Pfam" id="PF06497">
    <property type="entry name" value="Baculo_Ac102"/>
    <property type="match status" value="1"/>
</dbReference>
<organism evidence="2 4">
    <name type="scientific">Trichoplusia ni single nucleopolyhedrovirus</name>
    <dbReference type="NCBI Taxonomy" id="332054"/>
    <lineage>
        <taxon>Viruses</taxon>
        <taxon>Viruses incertae sedis</taxon>
        <taxon>Naldaviricetes</taxon>
        <taxon>Lefavirales</taxon>
        <taxon>Baculoviridae</taxon>
        <taxon>Alphabaculovirus</taxon>
        <taxon>Alphabaculovirus trini</taxon>
    </lineage>
</organism>
<evidence type="ECO:0000313" key="3">
    <source>
        <dbReference type="EMBL" id="QBI90314.1"/>
    </source>
</evidence>
<keyword evidence="4" id="KW-1185">Reference proteome</keyword>
<name>Q461X6_9ABAC</name>
<reference evidence="3" key="2">
    <citation type="submission" date="2018-07" db="EMBL/GenBank/DDBJ databases">
        <title>A new Alphabaculovirus highly virulent isolated from Trichoplusia ni (TnSNPV).</title>
        <authorList>
            <person name="Bivian-Hernandez M.D.L.A."/>
            <person name="Del Rincon-Castro M.C."/>
            <person name="Ibarra J.E."/>
        </authorList>
    </citation>
    <scope>NUCLEOTIDE SEQUENCE</scope>
    <source>
        <strain evidence="3">LBIV-4</strain>
    </source>
</reference>
<reference evidence="2 4" key="1">
    <citation type="journal article" date="2005" name="Virology">
        <title>Sequence analysis of the complete genome of Trichoplusia ni single nucleopolyhedrovirus and the identification of a baculoviral photolyase gene.</title>
        <authorList>
            <person name="Willis L.G."/>
            <person name="Seipp R."/>
            <person name="Siepp R."/>
            <person name="Stewart T.M."/>
            <person name="Erlandson M.A."/>
            <person name="Theilmann D.A."/>
        </authorList>
    </citation>
    <scope>NUCLEOTIDE SEQUENCE [LARGE SCALE GENOMIC DNA]</scope>
</reference>
<dbReference type="EMBL" id="DQ017380">
    <property type="protein sequence ID" value="AAZ67460.1"/>
    <property type="molecule type" value="Genomic_DNA"/>
</dbReference>
<feature type="region of interest" description="Disordered" evidence="1">
    <location>
        <begin position="1"/>
        <end position="32"/>
    </location>
</feature>
<sequence length="116" mass="13133">MSSANLIGTARSSNRRRRRRSSNEDDENDGDMIMNSAEFLQNLNQTNTVADVILNDTNPHRRNAIRVISKQSAIAKTILEAVSNKEQSIRLNTVKTINVLQLMSDIYDNKFVIVNQ</sequence>
<dbReference type="InterPro" id="IPR009477">
    <property type="entry name" value="Baculo_Ac102"/>
</dbReference>
<evidence type="ECO:0000256" key="1">
    <source>
        <dbReference type="SAM" id="MobiDB-lite"/>
    </source>
</evidence>
<evidence type="ECO:0000313" key="2">
    <source>
        <dbReference type="EMBL" id="AAZ67460.1"/>
    </source>
</evidence>
<dbReference type="GeneID" id="5142009"/>
<dbReference type="Proteomes" id="UP000207582">
    <property type="component" value="Segment"/>
</dbReference>
<dbReference type="KEGG" id="vg:5142009"/>
<dbReference type="RefSeq" id="YP_308979.1">
    <property type="nucleotide sequence ID" value="NC_007383.1"/>
</dbReference>
<protein>
    <submittedName>
        <fullName evidence="2">Orf90</fullName>
    </submittedName>
    <submittedName>
        <fullName evidence="3">p12</fullName>
    </submittedName>
</protein>
<dbReference type="EMBL" id="MH577296">
    <property type="protein sequence ID" value="QBI90314.1"/>
    <property type="molecule type" value="Genomic_DNA"/>
</dbReference>